<evidence type="ECO:0000313" key="3">
    <source>
        <dbReference type="Proteomes" id="UP000254808"/>
    </source>
</evidence>
<dbReference type="EMBL" id="CP027806">
    <property type="protein sequence ID" value="AXI99692.1"/>
    <property type="molecule type" value="Genomic_DNA"/>
</dbReference>
<name>A0A345UGU1_9BACT</name>
<evidence type="ECO:0000313" key="2">
    <source>
        <dbReference type="EMBL" id="AXI99692.1"/>
    </source>
</evidence>
<dbReference type="Proteomes" id="UP000254808">
    <property type="component" value="Chromosome"/>
</dbReference>
<dbReference type="Pfam" id="PF17131">
    <property type="entry name" value="LolA_like"/>
    <property type="match status" value="1"/>
</dbReference>
<sequence length="266" mass="31278">MNRFFVLLLPVFMLGVLIFDKGEFKASSVQTEISEEDRARALFEDFDERRRAITYETSLMEMRIIDRRERVRSRSMRTWSYSGAEASRSLTQFEAPADVRGTGLLTLEENGSEQQLLYLPAVGRVQTVSGSQRTERFLGSDFTFEDLGNQNPDDFDFEILTDTETELKIKAVPKSESQYAWIHFHLDPQKMVLNRADYFNDRGEQFKKLTASDYQEVREGVWRPGTMIMRDLEANRRTEIRWKERVFDEPIPSRFFTERHLQRGVQ</sequence>
<dbReference type="KEGG" id="cprv:CYPRO_0405"/>
<dbReference type="CDD" id="cd16329">
    <property type="entry name" value="LolA_like"/>
    <property type="match status" value="1"/>
</dbReference>
<dbReference type="InterPro" id="IPR033399">
    <property type="entry name" value="TP_0789-like"/>
</dbReference>
<dbReference type="Gene3D" id="2.50.20.10">
    <property type="entry name" value="Lipoprotein localisation LolA/LolB/LppX"/>
    <property type="match status" value="1"/>
</dbReference>
<dbReference type="AlphaFoldDB" id="A0A345UGU1"/>
<dbReference type="OrthoDB" id="9803781at2"/>
<keyword evidence="3" id="KW-1185">Reference proteome</keyword>
<gene>
    <name evidence="2" type="ORF">CYPRO_0405</name>
</gene>
<reference evidence="2 3" key="1">
    <citation type="submission" date="2018-03" db="EMBL/GenBank/DDBJ databases">
        <title>Phenotypic and genomic properties of Cyclonatronum proteinivorum gen. nov., sp. nov., a haloalkaliphilic bacteroidete from soda lakes possessing Na+-translocating rhodopsin.</title>
        <authorList>
            <person name="Toshchakov S.V."/>
            <person name="Korzhenkov A."/>
            <person name="Samarov N.I."/>
            <person name="Kublanov I.V."/>
            <person name="Muntyan M.S."/>
            <person name="Sorokin D.Y."/>
        </authorList>
    </citation>
    <scope>NUCLEOTIDE SEQUENCE [LARGE SCALE GENOMIC DNA]</scope>
    <source>
        <strain evidence="2 3">Omega</strain>
    </source>
</reference>
<dbReference type="RefSeq" id="WP_114983025.1">
    <property type="nucleotide sequence ID" value="NZ_CP027806.1"/>
</dbReference>
<evidence type="ECO:0000259" key="1">
    <source>
        <dbReference type="Pfam" id="PF17131"/>
    </source>
</evidence>
<keyword evidence="2" id="KW-0449">Lipoprotein</keyword>
<feature type="domain" description="Uncharacterized protein TP-0789" evidence="1">
    <location>
        <begin position="87"/>
        <end position="263"/>
    </location>
</feature>
<organism evidence="2 3">
    <name type="scientific">Cyclonatronum proteinivorum</name>
    <dbReference type="NCBI Taxonomy" id="1457365"/>
    <lineage>
        <taxon>Bacteria</taxon>
        <taxon>Pseudomonadati</taxon>
        <taxon>Balneolota</taxon>
        <taxon>Balneolia</taxon>
        <taxon>Balneolales</taxon>
        <taxon>Cyclonatronaceae</taxon>
        <taxon>Cyclonatronum</taxon>
    </lineage>
</organism>
<protein>
    <submittedName>
        <fullName evidence="2">Outer membrane lipoprotein-sorting protein</fullName>
    </submittedName>
</protein>
<accession>A0A345UGU1</accession>
<proteinExistence type="predicted"/>